<keyword evidence="3 6" id="KW-0285">Flavoprotein</keyword>
<name>A0A7M2YTT1_9ACTN</name>
<evidence type="ECO:0000256" key="5">
    <source>
        <dbReference type="ARBA" id="ARBA00023002"/>
    </source>
</evidence>
<comment type="similarity">
    <text evidence="2 6">Belongs to the acyl-CoA dehydrogenase family.</text>
</comment>
<keyword evidence="11" id="KW-1185">Reference proteome</keyword>
<accession>A0A7M2YTT1</accession>
<dbReference type="SUPFAM" id="SSF56645">
    <property type="entry name" value="Acyl-CoA dehydrogenase NM domain-like"/>
    <property type="match status" value="1"/>
</dbReference>
<dbReference type="Gene3D" id="1.10.540.10">
    <property type="entry name" value="Acyl-CoA dehydrogenase/oxidase, N-terminal domain"/>
    <property type="match status" value="1"/>
</dbReference>
<evidence type="ECO:0000259" key="8">
    <source>
        <dbReference type="Pfam" id="PF02770"/>
    </source>
</evidence>
<dbReference type="Gene3D" id="1.20.140.10">
    <property type="entry name" value="Butyryl-CoA Dehydrogenase, subunit A, domain 3"/>
    <property type="match status" value="1"/>
</dbReference>
<dbReference type="Proteomes" id="UP000254134">
    <property type="component" value="Unassembled WGS sequence"/>
</dbReference>
<reference evidence="10 11" key="1">
    <citation type="submission" date="2018-07" db="EMBL/GenBank/DDBJ databases">
        <title>High-quality-draft genome sequence of Gaiella occulta.</title>
        <authorList>
            <person name="Severino R."/>
            <person name="Froufe H.J.C."/>
            <person name="Rainey F.A."/>
            <person name="Barroso C."/>
            <person name="Albuquerque L."/>
            <person name="Lobo-Da-Cunha A."/>
            <person name="Da Costa M.S."/>
            <person name="Egas C."/>
        </authorList>
    </citation>
    <scope>NUCLEOTIDE SEQUENCE [LARGE SCALE GENOMIC DNA]</scope>
    <source>
        <strain evidence="10 11">F2-233</strain>
    </source>
</reference>
<dbReference type="InterPro" id="IPR036250">
    <property type="entry name" value="AcylCo_DH-like_C"/>
</dbReference>
<evidence type="ECO:0000256" key="2">
    <source>
        <dbReference type="ARBA" id="ARBA00009347"/>
    </source>
</evidence>
<evidence type="ECO:0000259" key="7">
    <source>
        <dbReference type="Pfam" id="PF00441"/>
    </source>
</evidence>
<dbReference type="InterPro" id="IPR037069">
    <property type="entry name" value="AcylCoA_DH/ox_N_sf"/>
</dbReference>
<organism evidence="10 11">
    <name type="scientific">Gaiella occulta</name>
    <dbReference type="NCBI Taxonomy" id="1002870"/>
    <lineage>
        <taxon>Bacteria</taxon>
        <taxon>Bacillati</taxon>
        <taxon>Actinomycetota</taxon>
        <taxon>Thermoleophilia</taxon>
        <taxon>Gaiellales</taxon>
        <taxon>Gaiellaceae</taxon>
        <taxon>Gaiella</taxon>
    </lineage>
</organism>
<protein>
    <submittedName>
        <fullName evidence="10">Acyl-CoA dehydrogenase</fullName>
    </submittedName>
</protein>
<evidence type="ECO:0000256" key="1">
    <source>
        <dbReference type="ARBA" id="ARBA00001974"/>
    </source>
</evidence>
<evidence type="ECO:0000256" key="4">
    <source>
        <dbReference type="ARBA" id="ARBA00022827"/>
    </source>
</evidence>
<dbReference type="InterPro" id="IPR006091">
    <property type="entry name" value="Acyl-CoA_Oxase/DH_mid-dom"/>
</dbReference>
<dbReference type="InterPro" id="IPR046373">
    <property type="entry name" value="Acyl-CoA_Oxase/DH_mid-dom_sf"/>
</dbReference>
<dbReference type="PROSITE" id="PS00073">
    <property type="entry name" value="ACYL_COA_DH_2"/>
    <property type="match status" value="1"/>
</dbReference>
<evidence type="ECO:0000313" key="11">
    <source>
        <dbReference type="Proteomes" id="UP000254134"/>
    </source>
</evidence>
<dbReference type="PIRSF" id="PIRSF016578">
    <property type="entry name" value="HsaA"/>
    <property type="match status" value="1"/>
</dbReference>
<evidence type="ECO:0000256" key="3">
    <source>
        <dbReference type="ARBA" id="ARBA00022630"/>
    </source>
</evidence>
<sequence length="393" mass="42476">MGYDVLTGEQREIRDLVRTLARERIAPRAAEIDATHEFPWDVVELYREHGLFGLFHEERFGGTGTGTLLSLVAIEEVSKVCATSGLILAVQELGSLGLKLSGSEEQQARWLPRLASGEVLCAYALTEAGSGSDSAAMRTTARREGDEYVLDGSKRFITNAGVAGLYTVFAKTDPQAGHAGISTFLVEPGTPGFEVARLEPKMGIAGSTTGELVFDAMRVPAANRLGEEGTGFRLAMRILDRSRPGVAAQALGIAQGATDYALEYARSRETMGRPIAQHQLIAAKLADMETKTEAARGLLYRFGHMCDAGVDDAELTKASAMAKLYCGDVAMEVTTEAVQILGGYGYIKEYPVERMMRDAKITQIYEGTQEVQRLVIAREMLREQRALVGAGVG</sequence>
<dbReference type="EMBL" id="QQZY01000008">
    <property type="protein sequence ID" value="RDI73552.1"/>
    <property type="molecule type" value="Genomic_DNA"/>
</dbReference>
<dbReference type="PANTHER" id="PTHR43884">
    <property type="entry name" value="ACYL-COA DEHYDROGENASE"/>
    <property type="match status" value="1"/>
</dbReference>
<feature type="domain" description="Acyl-CoA dehydrogenase/oxidase N-terminal" evidence="9">
    <location>
        <begin position="8"/>
        <end position="118"/>
    </location>
</feature>
<comment type="caution">
    <text evidence="10">The sequence shown here is derived from an EMBL/GenBank/DDBJ whole genome shotgun (WGS) entry which is preliminary data.</text>
</comment>
<evidence type="ECO:0000313" key="10">
    <source>
        <dbReference type="EMBL" id="RDI73552.1"/>
    </source>
</evidence>
<dbReference type="AlphaFoldDB" id="A0A7M2YTT1"/>
<keyword evidence="4 6" id="KW-0274">FAD</keyword>
<reference evidence="11" key="2">
    <citation type="journal article" date="2019" name="MicrobiologyOpen">
        <title>High-quality draft genome sequence of Gaiella occulta isolated from a 150 meter deep mineral water borehole and comparison with the genome sequences of other deep-branching lineages of the phylum Actinobacteria.</title>
        <authorList>
            <person name="Severino R."/>
            <person name="Froufe H.J.C."/>
            <person name="Barroso C."/>
            <person name="Albuquerque L."/>
            <person name="Lobo-da-Cunha A."/>
            <person name="da Costa M.S."/>
            <person name="Egas C."/>
        </authorList>
    </citation>
    <scope>NUCLEOTIDE SEQUENCE [LARGE SCALE GENOMIC DNA]</scope>
    <source>
        <strain evidence="11">F2-233</strain>
    </source>
</reference>
<gene>
    <name evidence="10" type="ORF">Gocc_2693</name>
</gene>
<dbReference type="InterPro" id="IPR009075">
    <property type="entry name" value="AcylCo_DH/oxidase_C"/>
</dbReference>
<dbReference type="InterPro" id="IPR009100">
    <property type="entry name" value="AcylCoA_DH/oxidase_NM_dom_sf"/>
</dbReference>
<dbReference type="PANTHER" id="PTHR43884:SF12">
    <property type="entry name" value="ISOVALERYL-COA DEHYDROGENASE, MITOCHONDRIAL-RELATED"/>
    <property type="match status" value="1"/>
</dbReference>
<dbReference type="SUPFAM" id="SSF47203">
    <property type="entry name" value="Acyl-CoA dehydrogenase C-terminal domain-like"/>
    <property type="match status" value="1"/>
</dbReference>
<keyword evidence="5 6" id="KW-0560">Oxidoreductase</keyword>
<dbReference type="Pfam" id="PF02770">
    <property type="entry name" value="Acyl-CoA_dh_M"/>
    <property type="match status" value="1"/>
</dbReference>
<dbReference type="GO" id="GO:0003995">
    <property type="term" value="F:acyl-CoA dehydrogenase activity"/>
    <property type="evidence" value="ECO:0007669"/>
    <property type="project" value="InterPro"/>
</dbReference>
<dbReference type="GO" id="GO:0050660">
    <property type="term" value="F:flavin adenine dinucleotide binding"/>
    <property type="evidence" value="ECO:0007669"/>
    <property type="project" value="InterPro"/>
</dbReference>
<feature type="domain" description="Acyl-CoA oxidase/dehydrogenase middle" evidence="8">
    <location>
        <begin position="122"/>
        <end position="216"/>
    </location>
</feature>
<dbReference type="InterPro" id="IPR013786">
    <property type="entry name" value="AcylCoA_DH/ox_N"/>
</dbReference>
<dbReference type="FunFam" id="1.20.140.10:FF:000004">
    <property type="entry name" value="Acyl-CoA dehydrogenase FadE25"/>
    <property type="match status" value="1"/>
</dbReference>
<dbReference type="InterPro" id="IPR006089">
    <property type="entry name" value="Acyl-CoA_DH_CS"/>
</dbReference>
<dbReference type="RefSeq" id="WP_181813686.1">
    <property type="nucleotide sequence ID" value="NZ_QQZY01000008.1"/>
</dbReference>
<evidence type="ECO:0000256" key="6">
    <source>
        <dbReference type="RuleBase" id="RU362125"/>
    </source>
</evidence>
<dbReference type="Pfam" id="PF00441">
    <property type="entry name" value="Acyl-CoA_dh_1"/>
    <property type="match status" value="1"/>
</dbReference>
<dbReference type="Gene3D" id="2.40.110.10">
    <property type="entry name" value="Butyryl-CoA Dehydrogenase, subunit A, domain 2"/>
    <property type="match status" value="1"/>
</dbReference>
<dbReference type="Pfam" id="PF02771">
    <property type="entry name" value="Acyl-CoA_dh_N"/>
    <property type="match status" value="1"/>
</dbReference>
<dbReference type="PROSITE" id="PS00072">
    <property type="entry name" value="ACYL_COA_DH_1"/>
    <property type="match status" value="1"/>
</dbReference>
<feature type="domain" description="Acyl-CoA dehydrogenase/oxidase C-terminal" evidence="7">
    <location>
        <begin position="229"/>
        <end position="381"/>
    </location>
</feature>
<proteinExistence type="inferred from homology"/>
<dbReference type="FunFam" id="2.40.110.10:FF:000009">
    <property type="entry name" value="Acyl-CoA dehydrogenase"/>
    <property type="match status" value="1"/>
</dbReference>
<comment type="cofactor">
    <cofactor evidence="1 6">
        <name>FAD</name>
        <dbReference type="ChEBI" id="CHEBI:57692"/>
    </cofactor>
</comment>
<evidence type="ECO:0000259" key="9">
    <source>
        <dbReference type="Pfam" id="PF02771"/>
    </source>
</evidence>